<dbReference type="InterPro" id="IPR013783">
    <property type="entry name" value="Ig-like_fold"/>
</dbReference>
<dbReference type="Gene3D" id="2.60.40.10">
    <property type="entry name" value="Immunoglobulins"/>
    <property type="match status" value="3"/>
</dbReference>
<dbReference type="GO" id="GO:0004553">
    <property type="term" value="F:hydrolase activity, hydrolyzing O-glycosyl compounds"/>
    <property type="evidence" value="ECO:0007669"/>
    <property type="project" value="InterPro"/>
</dbReference>
<evidence type="ECO:0000259" key="6">
    <source>
        <dbReference type="Pfam" id="PF00754"/>
    </source>
</evidence>
<evidence type="ECO:0000259" key="9">
    <source>
        <dbReference type="Pfam" id="PF22666"/>
    </source>
</evidence>
<evidence type="ECO:0000256" key="1">
    <source>
        <dbReference type="ARBA" id="ARBA00007401"/>
    </source>
</evidence>
<dbReference type="InterPro" id="IPR054593">
    <property type="entry name" value="Beta-mannosidase-like_N2"/>
</dbReference>
<dbReference type="PANTHER" id="PTHR42732:SF1">
    <property type="entry name" value="BETA-MANNOSIDASE"/>
    <property type="match status" value="1"/>
</dbReference>
<dbReference type="Gene3D" id="2.60.120.260">
    <property type="entry name" value="Galactose-binding domain-like"/>
    <property type="match status" value="2"/>
</dbReference>
<comment type="similarity">
    <text evidence="1">Belongs to the glycosyl hydrolase 2 family.</text>
</comment>
<dbReference type="UniPathway" id="UPA00280"/>
<dbReference type="Pfam" id="PF00754">
    <property type="entry name" value="F5_F8_type_C"/>
    <property type="match status" value="1"/>
</dbReference>
<evidence type="ECO:0000256" key="4">
    <source>
        <dbReference type="SAM" id="SignalP"/>
    </source>
</evidence>
<protein>
    <submittedName>
        <fullName evidence="10">Beta-galactosidase</fullName>
    </submittedName>
</protein>
<dbReference type="InterPro" id="IPR006102">
    <property type="entry name" value="Ig-like_GH2"/>
</dbReference>
<evidence type="ECO:0000259" key="5">
    <source>
        <dbReference type="Pfam" id="PF00703"/>
    </source>
</evidence>
<dbReference type="InterPro" id="IPR008979">
    <property type="entry name" value="Galactose-bd-like_sf"/>
</dbReference>
<keyword evidence="11" id="KW-1185">Reference proteome</keyword>
<feature type="signal peptide" evidence="4">
    <location>
        <begin position="1"/>
        <end position="19"/>
    </location>
</feature>
<sequence>MKCYLSLLFLSCLLLPANAREKFNFNQNWKVHVGDLEGAETPAFDDSDWKDVTTPYAWNEDDAFRVSIANLSTGIAWYRKRFELPSTTKGDKIFLEFEGIRHAGEFYLNGKWIGRSENGVMAFGFDITDTVTHNSTNVLAARINNDWAYREIGTDTPYQWNDRNFYANYGGINKNVFLHVTDRVYQTLPLYSNLNTTGVYIYAQDINVPGKSATVTAEAEVRNEYKTPKTFTFQVEIGSWEGDLIHTIKGDSYTLGANETTVVSASADLSGLEFWSWGYGYMYNVRTSLIFDGKAIDTVSTTTGFRKTEFDHGRFRLNDRALHLKGYAQRTTNEWPAIGSAVPPWLSDFSNELVLTSNGNLIRWMHVTPWKQDVESLDRLGILQALPAGDSEADRDGRRWEMRVELMRDAIIYNRNNPSVVFYEAGNAEISEEHMAEMKQLRDTYDPHGGRAAGCREMLASEIAEYGGEMLYINKGARIPFWQMEYSRDEGLRKYWDNYSPPYHLNGDGPLYNGDDASSYNHNQDSHAIEDVERWFDYYEQRPGTGTRVNAGGVNIVFSDSNTHYRGAENYRRSGEVDAVRLPKDGWYAHRVMWDNWVDIERVSGHIIGHWNYNDTTVKDVYVVSTAEKVELSLNGNSLGWGKQTTRFLFTFFNVTWEAGELSAYGYSGDEKILLDEKKTSGAPAAIRLTPQTAPDGFVANGADIALVDVEVVDKDGQRAPIALNEIDFTLSGEATWRGGIAQGPDNHILSQTLPVENGVNRVLLRSTTKAGKVTLQAKSKGLKPASITLSTKPISVDHGLSTFIPGTDLQPNLSRGPTPEGESYVVTRHAVEVLNVTAGSAEANATASIDDDEETTWRSDSNQETAWIQYTWTEPVNVSQLVMKLRSFRSEQYSIVVSVDDTVVFQGTTPTSLGYVTLDLNATVGESLRIAMDEEDDLGIVEAEIYTPA</sequence>
<evidence type="ECO:0000313" key="10">
    <source>
        <dbReference type="EMBL" id="RDW76585.1"/>
    </source>
</evidence>
<dbReference type="RefSeq" id="XP_026602897.1">
    <property type="nucleotide sequence ID" value="XM_026748593.1"/>
</dbReference>
<feature type="domain" description="DUF4982" evidence="7">
    <location>
        <begin position="617"/>
        <end position="672"/>
    </location>
</feature>
<evidence type="ECO:0000256" key="2">
    <source>
        <dbReference type="ARBA" id="ARBA00022801"/>
    </source>
</evidence>
<dbReference type="Pfam" id="PF22666">
    <property type="entry name" value="Glyco_hydro_2_N2"/>
    <property type="match status" value="1"/>
</dbReference>
<keyword evidence="3" id="KW-0326">Glycosidase</keyword>
<dbReference type="InterPro" id="IPR017853">
    <property type="entry name" value="GH"/>
</dbReference>
<feature type="chain" id="PRO_5017541754" evidence="4">
    <location>
        <begin position="20"/>
        <end position="950"/>
    </location>
</feature>
<dbReference type="GO" id="GO:0005975">
    <property type="term" value="P:carbohydrate metabolic process"/>
    <property type="evidence" value="ECO:0007669"/>
    <property type="project" value="InterPro"/>
</dbReference>
<evidence type="ECO:0000256" key="3">
    <source>
        <dbReference type="ARBA" id="ARBA00023295"/>
    </source>
</evidence>
<dbReference type="SUPFAM" id="SSF49303">
    <property type="entry name" value="beta-Galactosidase/glucuronidase domain"/>
    <property type="match status" value="1"/>
</dbReference>
<dbReference type="GeneID" id="38116947"/>
<dbReference type="PANTHER" id="PTHR42732">
    <property type="entry name" value="BETA-GALACTOSIDASE"/>
    <property type="match status" value="1"/>
</dbReference>
<dbReference type="SUPFAM" id="SSF49785">
    <property type="entry name" value="Galactose-binding domain-like"/>
    <property type="match status" value="2"/>
</dbReference>
<feature type="domain" description="Glycoside hydrolase family 2" evidence="8">
    <location>
        <begin position="697"/>
        <end position="789"/>
    </location>
</feature>
<feature type="domain" description="Glycoside hydrolase family 2 immunoglobulin-like beta-sandwich" evidence="5">
    <location>
        <begin position="203"/>
        <end position="306"/>
    </location>
</feature>
<reference evidence="10 11" key="1">
    <citation type="journal article" date="2018" name="IMA Fungus">
        <title>IMA Genome-F 9: Draft genome sequence of Annulohypoxylon stygium, Aspergillus mulundensis, Berkeleyomyces basicola (syn. Thielaviopsis basicola), Ceratocystis smalleyi, two Cercospora beticola strains, Coleophoma cylindrospora, Fusarium fracticaudum, Phialophora cf. hyalina, and Morchella septimelata.</title>
        <authorList>
            <person name="Wingfield B.D."/>
            <person name="Bills G.F."/>
            <person name="Dong Y."/>
            <person name="Huang W."/>
            <person name="Nel W.J."/>
            <person name="Swalarsk-Parry B.S."/>
            <person name="Vaghefi N."/>
            <person name="Wilken P.M."/>
            <person name="An Z."/>
            <person name="de Beer Z.W."/>
            <person name="De Vos L."/>
            <person name="Chen L."/>
            <person name="Duong T.A."/>
            <person name="Gao Y."/>
            <person name="Hammerbacher A."/>
            <person name="Kikkert J.R."/>
            <person name="Li Y."/>
            <person name="Li H."/>
            <person name="Li K."/>
            <person name="Li Q."/>
            <person name="Liu X."/>
            <person name="Ma X."/>
            <person name="Naidoo K."/>
            <person name="Pethybridge S.J."/>
            <person name="Sun J."/>
            <person name="Steenkamp E.T."/>
            <person name="van der Nest M.A."/>
            <person name="van Wyk S."/>
            <person name="Wingfield M.J."/>
            <person name="Xiong C."/>
            <person name="Yue Q."/>
            <person name="Zhang X."/>
        </authorList>
    </citation>
    <scope>NUCLEOTIDE SEQUENCE [LARGE SCALE GENOMIC DNA]</scope>
    <source>
        <strain evidence="10 11">DSM 5745</strain>
    </source>
</reference>
<proteinExistence type="inferred from homology"/>
<dbReference type="EMBL" id="PVWQ01000007">
    <property type="protein sequence ID" value="RDW76585.1"/>
    <property type="molecule type" value="Genomic_DNA"/>
</dbReference>
<dbReference type="InterPro" id="IPR036156">
    <property type="entry name" value="Beta-gal/glucu_dom_sf"/>
</dbReference>
<dbReference type="InterPro" id="IPR051913">
    <property type="entry name" value="GH2_Domain-Containing"/>
</dbReference>
<feature type="domain" description="F5/8 type C" evidence="6">
    <location>
        <begin position="842"/>
        <end position="935"/>
    </location>
</feature>
<gene>
    <name evidence="10" type="ORF">DSM5745_06577</name>
</gene>
<dbReference type="InterPro" id="IPR032311">
    <property type="entry name" value="DUF4982"/>
</dbReference>
<dbReference type="Pfam" id="PF16355">
    <property type="entry name" value="DUF4982"/>
    <property type="match status" value="1"/>
</dbReference>
<dbReference type="STRING" id="1810919.A0A3D8RRF5"/>
<evidence type="ECO:0000259" key="7">
    <source>
        <dbReference type="Pfam" id="PF16355"/>
    </source>
</evidence>
<feature type="domain" description="Beta-mannosidase-like galactose-binding" evidence="9">
    <location>
        <begin position="76"/>
        <end position="161"/>
    </location>
</feature>
<name>A0A3D8RRF5_9EURO</name>
<dbReference type="Proteomes" id="UP000256690">
    <property type="component" value="Unassembled WGS sequence"/>
</dbReference>
<organism evidence="10 11">
    <name type="scientific">Aspergillus mulundensis</name>
    <dbReference type="NCBI Taxonomy" id="1810919"/>
    <lineage>
        <taxon>Eukaryota</taxon>
        <taxon>Fungi</taxon>
        <taxon>Dikarya</taxon>
        <taxon>Ascomycota</taxon>
        <taxon>Pezizomycotina</taxon>
        <taxon>Eurotiomycetes</taxon>
        <taxon>Eurotiomycetidae</taxon>
        <taxon>Eurotiales</taxon>
        <taxon>Aspergillaceae</taxon>
        <taxon>Aspergillus</taxon>
        <taxon>Aspergillus subgen. Nidulantes</taxon>
    </lineage>
</organism>
<dbReference type="Pfam" id="PF00703">
    <property type="entry name" value="Glyco_hydro_2"/>
    <property type="match status" value="1"/>
</dbReference>
<comment type="caution">
    <text evidence="10">The sequence shown here is derived from an EMBL/GenBank/DDBJ whole genome shotgun (WGS) entry which is preliminary data.</text>
</comment>
<dbReference type="InterPro" id="IPR000421">
    <property type="entry name" value="FA58C"/>
</dbReference>
<dbReference type="SUPFAM" id="SSF51445">
    <property type="entry name" value="(Trans)glycosidases"/>
    <property type="match status" value="1"/>
</dbReference>
<evidence type="ECO:0000259" key="8">
    <source>
        <dbReference type="Pfam" id="PF18565"/>
    </source>
</evidence>
<dbReference type="OrthoDB" id="408532at2759"/>
<keyword evidence="4" id="KW-0732">Signal</keyword>
<dbReference type="InterPro" id="IPR040605">
    <property type="entry name" value="Glyco_hydro2_dom5"/>
</dbReference>
<dbReference type="AlphaFoldDB" id="A0A3D8RRF5"/>
<accession>A0A3D8RRF5</accession>
<dbReference type="Pfam" id="PF18565">
    <property type="entry name" value="Glyco_hydro2_C5"/>
    <property type="match status" value="1"/>
</dbReference>
<keyword evidence="2" id="KW-0378">Hydrolase</keyword>
<dbReference type="Gene3D" id="3.20.20.80">
    <property type="entry name" value="Glycosidases"/>
    <property type="match status" value="1"/>
</dbReference>
<evidence type="ECO:0000313" key="11">
    <source>
        <dbReference type="Proteomes" id="UP000256690"/>
    </source>
</evidence>